<sequence>MAELKYASLPVYTPSEPSPRYSCEPACDEHTLQQTPRHSSLVPSGAYTQTSGKVTVTLFEQENGVDIPTYGRRADISGTIYLENHDRVSQVVVKVEGKLDSTISEGGSKSIITLSRSQTLWRKEMGNELPTLIPFSCELPSHFTYLGSERPLPPTYYLGHCGSPAFYIRSQYTISVRVTRARHRNMEFLRNVDDVKIPFIYYPRTRAHRPIIPSPSFFSTVKTSPEEWYQVLYEMKMRTPSKVEPIHCHLFIPAGRVYGLSDKIPFHIQLNGPLDSLQKLLMPQPLDAPPPPLWSSKTHEKCPIHKKPKIRVYILRQYSIETRGQKAWKNTTIGEGEIWEVPPAICDTQGATRAVHLDWEGELKVQSSVTVGGFLAGNVCVKDFIVLSLEPPTIDSQTSPFFPLQITVPVRIVTDAYVEVTEYEPPPAA</sequence>
<name>A0A8H5HFM0_9AGAR</name>
<dbReference type="Proteomes" id="UP000565441">
    <property type="component" value="Unassembled WGS sequence"/>
</dbReference>
<protein>
    <submittedName>
        <fullName evidence="1">Uncharacterized protein</fullName>
    </submittedName>
</protein>
<reference evidence="1 2" key="1">
    <citation type="journal article" date="2020" name="ISME J.">
        <title>Uncovering the hidden diversity of litter-decomposition mechanisms in mushroom-forming fungi.</title>
        <authorList>
            <person name="Floudas D."/>
            <person name="Bentzer J."/>
            <person name="Ahren D."/>
            <person name="Johansson T."/>
            <person name="Persson P."/>
            <person name="Tunlid A."/>
        </authorList>
    </citation>
    <scope>NUCLEOTIDE SEQUENCE [LARGE SCALE GENOMIC DNA]</scope>
    <source>
        <strain evidence="1 2">CBS 661.87</strain>
    </source>
</reference>
<proteinExistence type="predicted"/>
<keyword evidence="2" id="KW-1185">Reference proteome</keyword>
<dbReference type="EMBL" id="JAACJP010000008">
    <property type="protein sequence ID" value="KAF5382467.1"/>
    <property type="molecule type" value="Genomic_DNA"/>
</dbReference>
<gene>
    <name evidence="1" type="ORF">D9615_002730</name>
</gene>
<comment type="caution">
    <text evidence="1">The sequence shown here is derived from an EMBL/GenBank/DDBJ whole genome shotgun (WGS) entry which is preliminary data.</text>
</comment>
<evidence type="ECO:0000313" key="2">
    <source>
        <dbReference type="Proteomes" id="UP000565441"/>
    </source>
</evidence>
<evidence type="ECO:0000313" key="1">
    <source>
        <dbReference type="EMBL" id="KAF5382467.1"/>
    </source>
</evidence>
<accession>A0A8H5HFM0</accession>
<dbReference type="OrthoDB" id="3252135at2759"/>
<dbReference type="AlphaFoldDB" id="A0A8H5HFM0"/>
<organism evidence="1 2">
    <name type="scientific">Tricholomella constricta</name>
    <dbReference type="NCBI Taxonomy" id="117010"/>
    <lineage>
        <taxon>Eukaryota</taxon>
        <taxon>Fungi</taxon>
        <taxon>Dikarya</taxon>
        <taxon>Basidiomycota</taxon>
        <taxon>Agaricomycotina</taxon>
        <taxon>Agaricomycetes</taxon>
        <taxon>Agaricomycetidae</taxon>
        <taxon>Agaricales</taxon>
        <taxon>Tricholomatineae</taxon>
        <taxon>Lyophyllaceae</taxon>
        <taxon>Tricholomella</taxon>
    </lineage>
</organism>